<evidence type="ECO:0000313" key="3">
    <source>
        <dbReference type="Proteomes" id="UP000271162"/>
    </source>
</evidence>
<protein>
    <submittedName>
        <fullName evidence="4">Cystatin domain-containing protein</fullName>
    </submittedName>
</protein>
<dbReference type="EMBL" id="UYSL01019900">
    <property type="protein sequence ID" value="VDL71144.1"/>
    <property type="molecule type" value="Genomic_DNA"/>
</dbReference>
<evidence type="ECO:0000313" key="4">
    <source>
        <dbReference type="WBParaSite" id="NBR_0000755401-mRNA-1"/>
    </source>
</evidence>
<evidence type="ECO:0000313" key="2">
    <source>
        <dbReference type="EMBL" id="VDL71144.1"/>
    </source>
</evidence>
<dbReference type="AlphaFoldDB" id="A0A0N4XX70"/>
<evidence type="ECO:0000256" key="1">
    <source>
        <dbReference type="SAM" id="SignalP"/>
    </source>
</evidence>
<reference evidence="4" key="1">
    <citation type="submission" date="2017-02" db="UniProtKB">
        <authorList>
            <consortium name="WormBaseParasite"/>
        </authorList>
    </citation>
    <scope>IDENTIFICATION</scope>
</reference>
<keyword evidence="1" id="KW-0732">Signal</keyword>
<keyword evidence="3" id="KW-1185">Reference proteome</keyword>
<feature type="signal peptide" evidence="1">
    <location>
        <begin position="1"/>
        <end position="20"/>
    </location>
</feature>
<feature type="chain" id="PRO_5043124999" evidence="1">
    <location>
        <begin position="21"/>
        <end position="140"/>
    </location>
</feature>
<accession>A0A0N4XX70</accession>
<dbReference type="WBParaSite" id="NBR_0000755401-mRNA-1">
    <property type="protein sequence ID" value="NBR_0000755401-mRNA-1"/>
    <property type="gene ID" value="NBR_0000755401"/>
</dbReference>
<proteinExistence type="predicted"/>
<gene>
    <name evidence="2" type="ORF">NBR_LOCUS7555</name>
</gene>
<dbReference type="OMA" id="WVPATTQ"/>
<name>A0A0N4XX70_NIPBR</name>
<organism evidence="4">
    <name type="scientific">Nippostrongylus brasiliensis</name>
    <name type="common">Rat hookworm</name>
    <dbReference type="NCBI Taxonomy" id="27835"/>
    <lineage>
        <taxon>Eukaryota</taxon>
        <taxon>Metazoa</taxon>
        <taxon>Ecdysozoa</taxon>
        <taxon>Nematoda</taxon>
        <taxon>Chromadorea</taxon>
        <taxon>Rhabditida</taxon>
        <taxon>Rhabditina</taxon>
        <taxon>Rhabditomorpha</taxon>
        <taxon>Strongyloidea</taxon>
        <taxon>Heligmosomidae</taxon>
        <taxon>Nippostrongylus</taxon>
    </lineage>
</organism>
<dbReference type="Proteomes" id="UP000271162">
    <property type="component" value="Unassembled WGS sequence"/>
</dbReference>
<reference evidence="2 3" key="2">
    <citation type="submission" date="2018-11" db="EMBL/GenBank/DDBJ databases">
        <authorList>
            <consortium name="Pathogen Informatics"/>
        </authorList>
    </citation>
    <scope>NUCLEOTIDE SEQUENCE [LARGE SCALE GENOMIC DNA]</scope>
</reference>
<sequence>MKWLFVLLLVVVVLFVINECATIGKKVNVPDSDRTLQDLIYRSAVPKSNEQLHDRVWWVPSGGHYQATKVSVMNAGKLYSTYAFQMVLQKSQCDVYKTPTASLPKCKPIASSPKVGCHVTLAWTDGDWTSIEIESYCSKQ</sequence>